<proteinExistence type="predicted"/>
<dbReference type="Pfam" id="PF00990">
    <property type="entry name" value="GGDEF"/>
    <property type="match status" value="1"/>
</dbReference>
<dbReference type="EMBL" id="CM001439">
    <property type="protein sequence ID" value="EHR51472.1"/>
    <property type="molecule type" value="Genomic_DNA"/>
</dbReference>
<dbReference type="Pfam" id="PF00563">
    <property type="entry name" value="EAL"/>
    <property type="match status" value="1"/>
</dbReference>
<dbReference type="SMART" id="SM00052">
    <property type="entry name" value="EAL"/>
    <property type="match status" value="1"/>
</dbReference>
<dbReference type="CDD" id="cd01949">
    <property type="entry name" value="GGDEF"/>
    <property type="match status" value="1"/>
</dbReference>
<dbReference type="NCBIfam" id="TIGR00254">
    <property type="entry name" value="GGDEF"/>
    <property type="match status" value="1"/>
</dbReference>
<dbReference type="InterPro" id="IPR052155">
    <property type="entry name" value="Biofilm_reg_signaling"/>
</dbReference>
<feature type="domain" description="GGDEF" evidence="3">
    <location>
        <begin position="213"/>
        <end position="347"/>
    </location>
</feature>
<dbReference type="InterPro" id="IPR013767">
    <property type="entry name" value="PAS_fold"/>
</dbReference>
<protein>
    <submittedName>
        <fullName evidence="4">PAS domain S-box/diguanylate cyclase (GGDEF) domain-containing protein</fullName>
    </submittedName>
</protein>
<dbReference type="AlphaFoldDB" id="H5X9N4"/>
<dbReference type="PANTHER" id="PTHR44757:SF2">
    <property type="entry name" value="BIOFILM ARCHITECTURE MAINTENANCE PROTEIN MBAA"/>
    <property type="match status" value="1"/>
</dbReference>
<dbReference type="PROSITE" id="PS50883">
    <property type="entry name" value="EAL"/>
    <property type="match status" value="1"/>
</dbReference>
<reference evidence="4 5" key="1">
    <citation type="journal article" date="2012" name="Stand. Genomic Sci.">
        <title>Genome sequence of the ocean sediment bacterium Saccharomonospora marina type strain (XMU15(T)).</title>
        <authorList>
            <person name="Klenk H.P."/>
            <person name="Lu M."/>
            <person name="Lucas S."/>
            <person name="Lapidus A."/>
            <person name="Copeland A."/>
            <person name="Pitluck S."/>
            <person name="Goodwin L.A."/>
            <person name="Han C."/>
            <person name="Tapia R."/>
            <person name="Brambilla E.M."/>
            <person name="Potter G."/>
            <person name="Land M."/>
            <person name="Ivanova N."/>
            <person name="Rohde M."/>
            <person name="Goker M."/>
            <person name="Detter J.C."/>
            <person name="Li W.J."/>
            <person name="Kyrpides N.C."/>
            <person name="Woyke T."/>
        </authorList>
    </citation>
    <scope>NUCLEOTIDE SEQUENCE [LARGE SCALE GENOMIC DNA]</scope>
    <source>
        <strain evidence="4 5">XMU15</strain>
    </source>
</reference>
<dbReference type="Gene3D" id="3.30.450.20">
    <property type="entry name" value="PAS domain"/>
    <property type="match status" value="1"/>
</dbReference>
<dbReference type="SUPFAM" id="SSF55073">
    <property type="entry name" value="Nucleotide cyclase"/>
    <property type="match status" value="1"/>
</dbReference>
<dbReference type="eggNOG" id="COG5001">
    <property type="taxonomic scope" value="Bacteria"/>
</dbReference>
<feature type="domain" description="EAL" evidence="2">
    <location>
        <begin position="356"/>
        <end position="616"/>
    </location>
</feature>
<dbReference type="Pfam" id="PF00989">
    <property type="entry name" value="PAS"/>
    <property type="match status" value="1"/>
</dbReference>
<gene>
    <name evidence="4" type="ORF">SacmaDRAFT_3247</name>
</gene>
<evidence type="ECO:0000313" key="4">
    <source>
        <dbReference type="EMBL" id="EHR51472.1"/>
    </source>
</evidence>
<dbReference type="InterPro" id="IPR000160">
    <property type="entry name" value="GGDEF_dom"/>
</dbReference>
<evidence type="ECO:0000259" key="3">
    <source>
        <dbReference type="PROSITE" id="PS50887"/>
    </source>
</evidence>
<dbReference type="InterPro" id="IPR043128">
    <property type="entry name" value="Rev_trsase/Diguanyl_cyclase"/>
</dbReference>
<feature type="domain" description="PAS" evidence="1">
    <location>
        <begin position="56"/>
        <end position="127"/>
    </location>
</feature>
<dbReference type="InterPro" id="IPR000014">
    <property type="entry name" value="PAS"/>
</dbReference>
<dbReference type="SMART" id="SM00091">
    <property type="entry name" value="PAS"/>
    <property type="match status" value="1"/>
</dbReference>
<dbReference type="RefSeq" id="WP_009154856.1">
    <property type="nucleotide sequence ID" value="NZ_CM001439.1"/>
</dbReference>
<keyword evidence="5" id="KW-1185">Reference proteome</keyword>
<dbReference type="PROSITE" id="PS50887">
    <property type="entry name" value="GGDEF"/>
    <property type="match status" value="1"/>
</dbReference>
<dbReference type="SUPFAM" id="SSF55785">
    <property type="entry name" value="PYP-like sensor domain (PAS domain)"/>
    <property type="match status" value="1"/>
</dbReference>
<accession>H5X9N4</accession>
<dbReference type="InterPro" id="IPR035919">
    <property type="entry name" value="EAL_sf"/>
</dbReference>
<dbReference type="PROSITE" id="PS50112">
    <property type="entry name" value="PAS"/>
    <property type="match status" value="1"/>
</dbReference>
<dbReference type="InterPro" id="IPR029787">
    <property type="entry name" value="Nucleotide_cyclase"/>
</dbReference>
<organism evidence="4 5">
    <name type="scientific">Saccharomonospora marina XMU15</name>
    <dbReference type="NCBI Taxonomy" id="882083"/>
    <lineage>
        <taxon>Bacteria</taxon>
        <taxon>Bacillati</taxon>
        <taxon>Actinomycetota</taxon>
        <taxon>Actinomycetes</taxon>
        <taxon>Pseudonocardiales</taxon>
        <taxon>Pseudonocardiaceae</taxon>
        <taxon>Saccharomonospora</taxon>
    </lineage>
</organism>
<dbReference type="SUPFAM" id="SSF141868">
    <property type="entry name" value="EAL domain-like"/>
    <property type="match status" value="1"/>
</dbReference>
<evidence type="ECO:0000259" key="2">
    <source>
        <dbReference type="PROSITE" id="PS50883"/>
    </source>
</evidence>
<dbReference type="CDD" id="cd01948">
    <property type="entry name" value="EAL"/>
    <property type="match status" value="1"/>
</dbReference>
<dbReference type="Gene3D" id="3.30.70.270">
    <property type="match status" value="1"/>
</dbReference>
<dbReference type="SMART" id="SM00267">
    <property type="entry name" value="GGDEF"/>
    <property type="match status" value="1"/>
</dbReference>
<dbReference type="Proteomes" id="UP000004926">
    <property type="component" value="Chromosome"/>
</dbReference>
<dbReference type="STRING" id="882083.SacmaDRAFT_3247"/>
<name>H5X9N4_9PSEU</name>
<dbReference type="CDD" id="cd00130">
    <property type="entry name" value="PAS"/>
    <property type="match status" value="1"/>
</dbReference>
<dbReference type="PANTHER" id="PTHR44757">
    <property type="entry name" value="DIGUANYLATE CYCLASE DGCP"/>
    <property type="match status" value="1"/>
</dbReference>
<dbReference type="Gene3D" id="3.20.20.450">
    <property type="entry name" value="EAL domain"/>
    <property type="match status" value="1"/>
</dbReference>
<dbReference type="OrthoDB" id="23692at2"/>
<dbReference type="GO" id="GO:0006355">
    <property type="term" value="P:regulation of DNA-templated transcription"/>
    <property type="evidence" value="ECO:0007669"/>
    <property type="project" value="InterPro"/>
</dbReference>
<dbReference type="NCBIfam" id="TIGR00229">
    <property type="entry name" value="sensory_box"/>
    <property type="match status" value="1"/>
</dbReference>
<sequence length="616" mass="65902">MAEPGYAPGLVEIARGWARRLANTKGVNLTDSELEALLLEFAADARAPVEAAREAATRRFTGLYSESPIGVVLADPEAKILDVNPAFTQLLGYGTDDLAGEPLAGLAATDDDADTIRSGIDSLRATGRSRRRERADLEHAQDGPIRTQVTIAALSGDTPGTLYPVLMVEDVGELTLLREALRKQNVQDALTGLPNAGSFVNKLETTLAAGGDDRLALVYLDIDGFRIVNDGLGPGAGDAVLRHVATKLATVFDRHDAFVARLSGDGFAVLLHGRLETTDVVDLVEEAMTELAEPVYVEGRGIGVSLSAGIVVADAPTADHEDLHRAAEITLHRAKENGRAQWMLYEPELDRADRRRYSIGAAIGGAIENGEFELEYEPTVKLDGSDEIAVVNAVPRWNHPEHGALGPRDFYPLADLTGMAPALGRLLLTQAMSEAAAWYREFAEAPDLCVRLPTRLAIDPNLVGIVRGELARTQLPPGKLRVCTDAMALLDPRGEVLETLSVLSELQVKITLAVSGAADLELVHTHRLPVGFVILSGPLVEALAADGAESDGARRHLGTLVERARELGVRRVGAEGVRNTEHAARLREIGVVAGRGKLFGDAMSGDEISSLIARRR</sequence>
<dbReference type="InterPro" id="IPR001633">
    <property type="entry name" value="EAL_dom"/>
</dbReference>
<dbReference type="InterPro" id="IPR035965">
    <property type="entry name" value="PAS-like_dom_sf"/>
</dbReference>
<evidence type="ECO:0000259" key="1">
    <source>
        <dbReference type="PROSITE" id="PS50112"/>
    </source>
</evidence>
<evidence type="ECO:0000313" key="5">
    <source>
        <dbReference type="Proteomes" id="UP000004926"/>
    </source>
</evidence>
<dbReference type="HOGENOM" id="CLU_000445_70_50_11"/>